<gene>
    <name evidence="12" type="ORF">SAMN05216276_1005251</name>
</gene>
<evidence type="ECO:0000256" key="8">
    <source>
        <dbReference type="ARBA" id="ARBA00051245"/>
    </source>
</evidence>
<keyword evidence="5 12" id="KW-0418">Kinase</keyword>
<keyword evidence="6" id="KW-0067">ATP-binding</keyword>
<keyword evidence="10" id="KW-0472">Membrane</keyword>
<evidence type="ECO:0000256" key="7">
    <source>
        <dbReference type="ARBA" id="ARBA00023137"/>
    </source>
</evidence>
<dbReference type="CDD" id="cd05387">
    <property type="entry name" value="BY-kinase"/>
    <property type="match status" value="1"/>
</dbReference>
<name>A0A239CM55_9ACTN</name>
<dbReference type="EMBL" id="FZOD01000005">
    <property type="protein sequence ID" value="SNS20433.1"/>
    <property type="molecule type" value="Genomic_DNA"/>
</dbReference>
<comment type="similarity">
    <text evidence="1">Belongs to the CpsD/CapB family.</text>
</comment>
<keyword evidence="10" id="KW-1133">Transmembrane helix</keyword>
<evidence type="ECO:0000313" key="13">
    <source>
        <dbReference type="Proteomes" id="UP000198282"/>
    </source>
</evidence>
<dbReference type="GO" id="GO:0005886">
    <property type="term" value="C:plasma membrane"/>
    <property type="evidence" value="ECO:0007669"/>
    <property type="project" value="UniProtKB-ARBA"/>
</dbReference>
<dbReference type="NCBIfam" id="TIGR01007">
    <property type="entry name" value="eps_fam"/>
    <property type="match status" value="1"/>
</dbReference>
<evidence type="ECO:0000256" key="10">
    <source>
        <dbReference type="SAM" id="Phobius"/>
    </source>
</evidence>
<dbReference type="Proteomes" id="UP000198282">
    <property type="component" value="Unassembled WGS sequence"/>
</dbReference>
<dbReference type="InterPro" id="IPR025669">
    <property type="entry name" value="AAA_dom"/>
</dbReference>
<dbReference type="InterPro" id="IPR005702">
    <property type="entry name" value="Wzc-like_C"/>
</dbReference>
<feature type="region of interest" description="Disordered" evidence="9">
    <location>
        <begin position="140"/>
        <end position="172"/>
    </location>
</feature>
<keyword evidence="7 12" id="KW-0829">Tyrosine-protein kinase</keyword>
<evidence type="ECO:0000256" key="2">
    <source>
        <dbReference type="ARBA" id="ARBA00011903"/>
    </source>
</evidence>
<reference evidence="12 13" key="1">
    <citation type="submission" date="2017-06" db="EMBL/GenBank/DDBJ databases">
        <authorList>
            <person name="Kim H.J."/>
            <person name="Triplett B.A."/>
        </authorList>
    </citation>
    <scope>NUCLEOTIDE SEQUENCE [LARGE SCALE GENOMIC DNA]</scope>
    <source>
        <strain evidence="12 13">CGMCC 4.2132</strain>
    </source>
</reference>
<dbReference type="Pfam" id="PF13614">
    <property type="entry name" value="AAA_31"/>
    <property type="match status" value="1"/>
</dbReference>
<dbReference type="SUPFAM" id="SSF52540">
    <property type="entry name" value="P-loop containing nucleoside triphosphate hydrolases"/>
    <property type="match status" value="1"/>
</dbReference>
<evidence type="ECO:0000256" key="4">
    <source>
        <dbReference type="ARBA" id="ARBA00022741"/>
    </source>
</evidence>
<keyword evidence="10" id="KW-0812">Transmembrane</keyword>
<dbReference type="GO" id="GO:0004715">
    <property type="term" value="F:non-membrane spanning protein tyrosine kinase activity"/>
    <property type="evidence" value="ECO:0007669"/>
    <property type="project" value="UniProtKB-EC"/>
</dbReference>
<feature type="domain" description="AAA" evidence="11">
    <location>
        <begin position="289"/>
        <end position="409"/>
    </location>
</feature>
<dbReference type="GO" id="GO:0005524">
    <property type="term" value="F:ATP binding"/>
    <property type="evidence" value="ECO:0007669"/>
    <property type="project" value="UniProtKB-KW"/>
</dbReference>
<dbReference type="InterPro" id="IPR050445">
    <property type="entry name" value="Bact_polysacc_biosynth/exp"/>
</dbReference>
<feature type="transmembrane region" description="Helical" evidence="10">
    <location>
        <begin position="191"/>
        <end position="211"/>
    </location>
</feature>
<accession>A0A239CM55</accession>
<dbReference type="EC" id="2.7.10.2" evidence="2"/>
<dbReference type="PANTHER" id="PTHR32309:SF13">
    <property type="entry name" value="FERRIC ENTEROBACTIN TRANSPORT PROTEIN FEPE"/>
    <property type="match status" value="1"/>
</dbReference>
<comment type="catalytic activity">
    <reaction evidence="8">
        <text>L-tyrosyl-[protein] + ATP = O-phospho-L-tyrosyl-[protein] + ADP + H(+)</text>
        <dbReference type="Rhea" id="RHEA:10596"/>
        <dbReference type="Rhea" id="RHEA-COMP:10136"/>
        <dbReference type="Rhea" id="RHEA-COMP:20101"/>
        <dbReference type="ChEBI" id="CHEBI:15378"/>
        <dbReference type="ChEBI" id="CHEBI:30616"/>
        <dbReference type="ChEBI" id="CHEBI:46858"/>
        <dbReference type="ChEBI" id="CHEBI:61978"/>
        <dbReference type="ChEBI" id="CHEBI:456216"/>
        <dbReference type="EC" id="2.7.10.2"/>
    </reaction>
</comment>
<evidence type="ECO:0000256" key="9">
    <source>
        <dbReference type="SAM" id="MobiDB-lite"/>
    </source>
</evidence>
<keyword evidence="13" id="KW-1185">Reference proteome</keyword>
<keyword evidence="4" id="KW-0547">Nucleotide-binding</keyword>
<dbReference type="FunFam" id="3.40.50.300:FF:000527">
    <property type="entry name" value="Tyrosine-protein kinase etk"/>
    <property type="match status" value="1"/>
</dbReference>
<evidence type="ECO:0000256" key="5">
    <source>
        <dbReference type="ARBA" id="ARBA00022777"/>
    </source>
</evidence>
<evidence type="ECO:0000256" key="6">
    <source>
        <dbReference type="ARBA" id="ARBA00022840"/>
    </source>
</evidence>
<evidence type="ECO:0000313" key="12">
    <source>
        <dbReference type="EMBL" id="SNS20433.1"/>
    </source>
</evidence>
<evidence type="ECO:0000256" key="3">
    <source>
        <dbReference type="ARBA" id="ARBA00022679"/>
    </source>
</evidence>
<dbReference type="InterPro" id="IPR027417">
    <property type="entry name" value="P-loop_NTPase"/>
</dbReference>
<organism evidence="12 13">
    <name type="scientific">Streptosporangium subroseum</name>
    <dbReference type="NCBI Taxonomy" id="106412"/>
    <lineage>
        <taxon>Bacteria</taxon>
        <taxon>Bacillati</taxon>
        <taxon>Actinomycetota</taxon>
        <taxon>Actinomycetes</taxon>
        <taxon>Streptosporangiales</taxon>
        <taxon>Streptosporangiaceae</taxon>
        <taxon>Streptosporangium</taxon>
    </lineage>
</organism>
<dbReference type="PANTHER" id="PTHR32309">
    <property type="entry name" value="TYROSINE-PROTEIN KINASE"/>
    <property type="match status" value="1"/>
</dbReference>
<dbReference type="Gene3D" id="3.40.50.300">
    <property type="entry name" value="P-loop containing nucleotide triphosphate hydrolases"/>
    <property type="match status" value="1"/>
</dbReference>
<sequence length="474" mass="51579">MDLLYFARLARRNWLLILFSLVLAVSTSLIVTARMPTKYVATISMLVSGYDREGSLSTAIQAGMLSQQRVQSYANLLPSRRVVSQITTGDDIRRVQENITAEAIPGTVLLRATVTDTDPARAARLANALGGAFTRLVDEIEQPLPTRKRKHAKKDGEKDGHSSRKNDQPNVKVAVVDPADVPRDPISPRPLVNLALAVLTALLIAMASLVLRDRMDTTIKASEVLHEASKSSVLGIIGYERDARRHPLILRDRGRSSRSEAFRSLRTNLQFIGVDRQPRSLVVTSCLPGEGKSSTSANLAITLAQAGWRVLLVDGDLRRPRIPNYLGIEGATGLTDVLIGRARLENAIQIWGESDLAVLPSGQIPPNPSELLGSNGMRTLLSGLTERYDIVIIDAPPVLPVTDAVALAAICDGALLIARYGKTRREHVIRAVEVLTSINARLVGTVLNFAPAKSNRYYGCEYDAKAEVTPRVSV</sequence>
<proteinExistence type="inferred from homology"/>
<evidence type="ECO:0000256" key="1">
    <source>
        <dbReference type="ARBA" id="ARBA00007316"/>
    </source>
</evidence>
<keyword evidence="3" id="KW-0808">Transferase</keyword>
<protein>
    <recommendedName>
        <fullName evidence="2">non-specific protein-tyrosine kinase</fullName>
        <ecNumber evidence="2">2.7.10.2</ecNumber>
    </recommendedName>
</protein>
<dbReference type="RefSeq" id="WP_179281931.1">
    <property type="nucleotide sequence ID" value="NZ_FZOD01000005.1"/>
</dbReference>
<dbReference type="GO" id="GO:0042802">
    <property type="term" value="F:identical protein binding"/>
    <property type="evidence" value="ECO:0007669"/>
    <property type="project" value="UniProtKB-ARBA"/>
</dbReference>
<evidence type="ECO:0000259" key="11">
    <source>
        <dbReference type="Pfam" id="PF13614"/>
    </source>
</evidence>
<feature type="compositionally biased region" description="Basic and acidic residues" evidence="9">
    <location>
        <begin position="154"/>
        <end position="167"/>
    </location>
</feature>
<dbReference type="AlphaFoldDB" id="A0A239CM55"/>